<evidence type="ECO:0000313" key="3">
    <source>
        <dbReference type="EMBL" id="CAI2380924.1"/>
    </source>
</evidence>
<dbReference type="EMBL" id="CAMPGE010022933">
    <property type="protein sequence ID" value="CAI2380924.1"/>
    <property type="molecule type" value="Genomic_DNA"/>
</dbReference>
<dbReference type="PANTHER" id="PTHR23084:SF263">
    <property type="entry name" value="MORN REPEAT-CONTAINING PROTEIN 1"/>
    <property type="match status" value="1"/>
</dbReference>
<feature type="compositionally biased region" description="Basic residues" evidence="2">
    <location>
        <begin position="100"/>
        <end position="109"/>
    </location>
</feature>
<keyword evidence="1" id="KW-0677">Repeat</keyword>
<feature type="compositionally biased region" description="Polar residues" evidence="2">
    <location>
        <begin position="770"/>
        <end position="798"/>
    </location>
</feature>
<dbReference type="PANTHER" id="PTHR23084">
    <property type="entry name" value="PHOSPHATIDYLINOSITOL-4-PHOSPHATE 5-KINASE RELATED"/>
    <property type="match status" value="1"/>
</dbReference>
<accession>A0AAD1XXW7</accession>
<dbReference type="SUPFAM" id="SSF82185">
    <property type="entry name" value="Histone H3 K4-specific methyltransferase SET7/9 N-terminal domain"/>
    <property type="match status" value="3"/>
</dbReference>
<feature type="region of interest" description="Disordered" evidence="2">
    <location>
        <begin position="754"/>
        <end position="820"/>
    </location>
</feature>
<gene>
    <name evidence="3" type="ORF">ECRASSUSDP1_LOCUS22367</name>
</gene>
<comment type="caution">
    <text evidence="3">The sequence shown here is derived from an EMBL/GenBank/DDBJ whole genome shotgun (WGS) entry which is preliminary data.</text>
</comment>
<reference evidence="3" key="1">
    <citation type="submission" date="2023-07" db="EMBL/GenBank/DDBJ databases">
        <authorList>
            <consortium name="AG Swart"/>
            <person name="Singh M."/>
            <person name="Singh A."/>
            <person name="Seah K."/>
            <person name="Emmerich C."/>
        </authorList>
    </citation>
    <scope>NUCLEOTIDE SEQUENCE</scope>
    <source>
        <strain evidence="3">DP1</strain>
    </source>
</reference>
<evidence type="ECO:0000256" key="2">
    <source>
        <dbReference type="SAM" id="MobiDB-lite"/>
    </source>
</evidence>
<feature type="region of interest" description="Disordered" evidence="2">
    <location>
        <begin position="72"/>
        <end position="135"/>
    </location>
</feature>
<feature type="region of interest" description="Disordered" evidence="2">
    <location>
        <begin position="175"/>
        <end position="201"/>
    </location>
</feature>
<name>A0AAD1XXW7_EUPCR</name>
<organism evidence="3 4">
    <name type="scientific">Euplotes crassus</name>
    <dbReference type="NCBI Taxonomy" id="5936"/>
    <lineage>
        <taxon>Eukaryota</taxon>
        <taxon>Sar</taxon>
        <taxon>Alveolata</taxon>
        <taxon>Ciliophora</taxon>
        <taxon>Intramacronucleata</taxon>
        <taxon>Spirotrichea</taxon>
        <taxon>Hypotrichia</taxon>
        <taxon>Euplotida</taxon>
        <taxon>Euplotidae</taxon>
        <taxon>Moneuplotes</taxon>
    </lineage>
</organism>
<evidence type="ECO:0008006" key="5">
    <source>
        <dbReference type="Google" id="ProtNLM"/>
    </source>
</evidence>
<dbReference type="Proteomes" id="UP001295684">
    <property type="component" value="Unassembled WGS sequence"/>
</dbReference>
<dbReference type="InterPro" id="IPR003409">
    <property type="entry name" value="MORN"/>
</dbReference>
<evidence type="ECO:0000313" key="4">
    <source>
        <dbReference type="Proteomes" id="UP001295684"/>
    </source>
</evidence>
<dbReference type="Gene3D" id="2.20.110.10">
    <property type="entry name" value="Histone H3 K4-specific methyltransferase SET7/9 N-terminal domain"/>
    <property type="match status" value="5"/>
</dbReference>
<dbReference type="Pfam" id="PF02493">
    <property type="entry name" value="MORN"/>
    <property type="match status" value="11"/>
</dbReference>
<dbReference type="AlphaFoldDB" id="A0AAD1XXW7"/>
<sequence>MEQVEGIMKDSVGYYEADRLDRVNNENYKDKYQEDLNNFKKIENNDNLINPINALSNPFKDFKKKKLNFKKMPASNTSPRSKATFKGVSTNTNTPTGYRNRLKHKLKSSKKYETEEETANIKNNPKGVHKIRSTNHSSKRFGDFINLKSNQESKLQNEIGASESKKAQLLYYRTSPDCEQSREDEPKSSEKSYDKEPHKLSKGSFSVVNDDYVSESRLFDYTSLKQSPNFRIIPMNNAVYKGEVFLQDLGGGHSQEIRHGFGVMIYKNGRLYEGQWISNKRNGKGYERYKNNNIYEGDFKDGKAHGGGVFKWQTGETYDGQWHLGLKQGQGVWRGLHGEYYIGEWKDSRTHGKGIYVWSNRDKYEGEWRNGLKHGQGSDIFKNGDVYIGQYESGKPHGEGQYTWKNGSVYIGQFSNGMKHGEGKWIKDRKANSNTYVGKYYLDKKQGYGEFRWASGNVYQGNYKNDLRNGYGEMVWTDGSAYKGNWVNGIQHGYGKMELIDGTVNEGIFSHNIFQGENANSNEINQENQEDECERPRKIFTLENSLIEEENIRQCDEEYEEDETTPLPYKHLKSPKINPKMQEGEFESIGQEIPEPEEEAHIIAPIDREADNTYNKNPGIRDQGHQHNDNQMKDPSLPRSNKNIGTRNMNPLEYEVPKEMADFGAQFSSTPIPQRQIKEVTIQADLDNSPTMLQADLVRNQGDLLCTNLNVQNLKKSQAKLKGKAKRGKIKKDKIALDPDQKLKLLSTSGIRHLSPAGNISVPKAKNQKKGSQSNIFSTRTKTISCATGTNHGASNRQSRMRNLSKARFNSPERSGEENNMTYFPQLNNKINLHPNFDMPKAFKKHRKNRNKAIRDSLSNFAHKSVMDNHHSQGSLGYIFMKCDCFRLQPSILSGTKS</sequence>
<feature type="region of interest" description="Disordered" evidence="2">
    <location>
        <begin position="611"/>
        <end position="644"/>
    </location>
</feature>
<evidence type="ECO:0000256" key="1">
    <source>
        <dbReference type="ARBA" id="ARBA00022737"/>
    </source>
</evidence>
<dbReference type="SMART" id="SM00698">
    <property type="entry name" value="MORN"/>
    <property type="match status" value="11"/>
</dbReference>
<feature type="region of interest" description="Disordered" evidence="2">
    <location>
        <begin position="556"/>
        <end position="577"/>
    </location>
</feature>
<proteinExistence type="predicted"/>
<feature type="compositionally biased region" description="Polar residues" evidence="2">
    <location>
        <begin position="74"/>
        <end position="97"/>
    </location>
</feature>
<protein>
    <recommendedName>
        <fullName evidence="5">Phosphatidylinositol-4-phosphate 5-kinase</fullName>
    </recommendedName>
</protein>
<feature type="compositionally biased region" description="Basic and acidic residues" evidence="2">
    <location>
        <begin position="179"/>
        <end position="199"/>
    </location>
</feature>
<feature type="compositionally biased region" description="Basic and acidic residues" evidence="2">
    <location>
        <begin position="622"/>
        <end position="632"/>
    </location>
</feature>
<keyword evidence="4" id="KW-1185">Reference proteome</keyword>